<proteinExistence type="inferred from homology"/>
<dbReference type="InterPro" id="IPR006507">
    <property type="entry name" value="UPF0283"/>
</dbReference>
<feature type="region of interest" description="Disordered" evidence="8">
    <location>
        <begin position="1"/>
        <end position="74"/>
    </location>
</feature>
<keyword evidence="5 9" id="KW-0812">Transmembrane</keyword>
<evidence type="ECO:0000256" key="1">
    <source>
        <dbReference type="ARBA" id="ARBA00004429"/>
    </source>
</evidence>
<dbReference type="RefSeq" id="WP_267613310.1">
    <property type="nucleotide sequence ID" value="NZ_JAOVZQ010000001.1"/>
</dbReference>
<keyword evidence="4" id="KW-0997">Cell inner membrane</keyword>
<evidence type="ECO:0000256" key="7">
    <source>
        <dbReference type="ARBA" id="ARBA00023136"/>
    </source>
</evidence>
<keyword evidence="3" id="KW-1003">Cell membrane</keyword>
<feature type="transmembrane region" description="Helical" evidence="9">
    <location>
        <begin position="115"/>
        <end position="136"/>
    </location>
</feature>
<dbReference type="InterPro" id="IPR021147">
    <property type="entry name" value="DUF697"/>
</dbReference>
<gene>
    <name evidence="10" type="ORF">OEG82_15590</name>
</gene>
<comment type="caution">
    <text evidence="10">The sequence shown here is derived from an EMBL/GenBank/DDBJ whole genome shotgun (WGS) entry which is preliminary data.</text>
</comment>
<organism evidence="10 11">
    <name type="scientific">Hoeflea ulvae</name>
    <dbReference type="NCBI Taxonomy" id="2983764"/>
    <lineage>
        <taxon>Bacteria</taxon>
        <taxon>Pseudomonadati</taxon>
        <taxon>Pseudomonadota</taxon>
        <taxon>Alphaproteobacteria</taxon>
        <taxon>Hyphomicrobiales</taxon>
        <taxon>Rhizobiaceae</taxon>
        <taxon>Hoeflea</taxon>
    </lineage>
</organism>
<keyword evidence="11" id="KW-1185">Reference proteome</keyword>
<evidence type="ECO:0000256" key="9">
    <source>
        <dbReference type="SAM" id="Phobius"/>
    </source>
</evidence>
<evidence type="ECO:0000256" key="5">
    <source>
        <dbReference type="ARBA" id="ARBA00022692"/>
    </source>
</evidence>
<feature type="transmembrane region" description="Helical" evidence="9">
    <location>
        <begin position="85"/>
        <end position="103"/>
    </location>
</feature>
<protein>
    <submittedName>
        <fullName evidence="10">TIGR01620 family protein</fullName>
    </submittedName>
</protein>
<accession>A0ABT3YI02</accession>
<evidence type="ECO:0000256" key="3">
    <source>
        <dbReference type="ARBA" id="ARBA00022475"/>
    </source>
</evidence>
<evidence type="ECO:0000313" key="10">
    <source>
        <dbReference type="EMBL" id="MCY0095429.1"/>
    </source>
</evidence>
<dbReference type="PANTHER" id="PTHR39342">
    <property type="entry name" value="UPF0283 MEMBRANE PROTEIN YCJF"/>
    <property type="match status" value="1"/>
</dbReference>
<reference evidence="10" key="1">
    <citation type="submission" date="2022-10" db="EMBL/GenBank/DDBJ databases">
        <title>Hoeflea sp. J2-29, isolated from marine algae.</title>
        <authorList>
            <person name="Kristyanto S."/>
            <person name="Kim J.M."/>
            <person name="Jeon C.O."/>
        </authorList>
    </citation>
    <scope>NUCLEOTIDE SEQUENCE</scope>
    <source>
        <strain evidence="10">J2-29</strain>
    </source>
</reference>
<feature type="compositionally biased region" description="Pro residues" evidence="8">
    <location>
        <begin position="58"/>
        <end position="74"/>
    </location>
</feature>
<dbReference type="NCBIfam" id="TIGR01620">
    <property type="entry name" value="hyp_HI0043"/>
    <property type="match status" value="1"/>
</dbReference>
<evidence type="ECO:0000256" key="4">
    <source>
        <dbReference type="ARBA" id="ARBA00022519"/>
    </source>
</evidence>
<comment type="similarity">
    <text evidence="2">Belongs to the UPF0283 family.</text>
</comment>
<dbReference type="EMBL" id="JAOVZQ010000001">
    <property type="protein sequence ID" value="MCY0095429.1"/>
    <property type="molecule type" value="Genomic_DNA"/>
</dbReference>
<evidence type="ECO:0000256" key="6">
    <source>
        <dbReference type="ARBA" id="ARBA00022989"/>
    </source>
</evidence>
<keyword evidence="7 9" id="KW-0472">Membrane</keyword>
<evidence type="ECO:0000313" key="11">
    <source>
        <dbReference type="Proteomes" id="UP001081283"/>
    </source>
</evidence>
<evidence type="ECO:0000256" key="2">
    <source>
        <dbReference type="ARBA" id="ARBA00008255"/>
    </source>
</evidence>
<keyword evidence="6 9" id="KW-1133">Transmembrane helix</keyword>
<sequence>MTDHDASEPVRKPRAFTVDDPPRRKAAPDAGARTTDKPRKPAAIPVTVAVTMSEDDPFMPPPDNLDALTPPPASPRPRRFTAGKLLTASLGFLAALAIGVWTDTLIRSLFERLPWLGWAASVAAAIAVVALLALAIREFTGIRRLTKVASLRQSIAAKTGSATAVEARALAGEVTALVAANPLTARGRKNLKSLDDEIIDGPHYLAFAERELMTPLDRQARQLIVNAARRVSVVTAISPRAFVDLAYVGYEAIRLTRAMAELYGGRPGTLGMIRLFRDVIAHLAVTGAIAAGDSLIQQVVGHGIAAKLSARLGEGVINGLMTARIGISAMDLCRPMPFKTLKRPGIGDFMSVIAAAAARDGDPKTAAGGKS</sequence>
<comment type="subcellular location">
    <subcellularLocation>
        <location evidence="1">Cell inner membrane</location>
        <topology evidence="1">Multi-pass membrane protein</topology>
    </subcellularLocation>
</comment>
<dbReference type="Pfam" id="PF05128">
    <property type="entry name" value="DUF697"/>
    <property type="match status" value="1"/>
</dbReference>
<dbReference type="Proteomes" id="UP001081283">
    <property type="component" value="Unassembled WGS sequence"/>
</dbReference>
<name>A0ABT3YI02_9HYPH</name>
<evidence type="ECO:0000256" key="8">
    <source>
        <dbReference type="SAM" id="MobiDB-lite"/>
    </source>
</evidence>
<feature type="compositionally biased region" description="Basic and acidic residues" evidence="8">
    <location>
        <begin position="1"/>
        <end position="11"/>
    </location>
</feature>
<dbReference type="PANTHER" id="PTHR39342:SF1">
    <property type="entry name" value="UPF0283 MEMBRANE PROTEIN YCJF"/>
    <property type="match status" value="1"/>
</dbReference>